<dbReference type="EMBL" id="UOGB01000128">
    <property type="protein sequence ID" value="VAX18942.1"/>
    <property type="molecule type" value="Genomic_DNA"/>
</dbReference>
<gene>
    <name evidence="1" type="ORF">MNBD_NITROSPINAE03-433</name>
</gene>
<dbReference type="AlphaFoldDB" id="A0A3B1BSN1"/>
<protein>
    <submittedName>
        <fullName evidence="1">Uncharacterized protein</fullName>
    </submittedName>
</protein>
<proteinExistence type="predicted"/>
<dbReference type="InterPro" id="IPR023393">
    <property type="entry name" value="START-like_dom_sf"/>
</dbReference>
<accession>A0A3B1BSN1</accession>
<organism evidence="1">
    <name type="scientific">hydrothermal vent metagenome</name>
    <dbReference type="NCBI Taxonomy" id="652676"/>
    <lineage>
        <taxon>unclassified sequences</taxon>
        <taxon>metagenomes</taxon>
        <taxon>ecological metagenomes</taxon>
    </lineage>
</organism>
<sequence length="200" mass="23235">MNARKRNEGGVGSAPPASSASLEVENWPVSLYWGIKPDETSLDFPCDRLNASFETAYYRAITILSPPDIIFRWLCQMRVAPYSYDWIDNFGRQSPQKLIPGLDKLEIGQDMMMIFEIEDFEPGRSVTIRLKRKLRFVADAVISYMIVPSESGDCRLLVKILMDYPRWIIGLLMRIFFPWGDLIMMRRQLMNFKKLAERNP</sequence>
<reference evidence="1" key="1">
    <citation type="submission" date="2018-06" db="EMBL/GenBank/DDBJ databases">
        <authorList>
            <person name="Zhirakovskaya E."/>
        </authorList>
    </citation>
    <scope>NUCLEOTIDE SEQUENCE</scope>
</reference>
<evidence type="ECO:0000313" key="1">
    <source>
        <dbReference type="EMBL" id="VAX18942.1"/>
    </source>
</evidence>
<dbReference type="SUPFAM" id="SSF55961">
    <property type="entry name" value="Bet v1-like"/>
    <property type="match status" value="1"/>
</dbReference>
<name>A0A3B1BSN1_9ZZZZ</name>
<dbReference type="Gene3D" id="3.30.530.20">
    <property type="match status" value="1"/>
</dbReference>